<dbReference type="Gene3D" id="1.10.486.10">
    <property type="entry name" value="PCRA, domain 4"/>
    <property type="match status" value="1"/>
</dbReference>
<dbReference type="GO" id="GO:0000725">
    <property type="term" value="P:recombinational repair"/>
    <property type="evidence" value="ECO:0007669"/>
    <property type="project" value="TreeGrafter"/>
</dbReference>
<dbReference type="PROSITE" id="PS51198">
    <property type="entry name" value="UVRD_HELICASE_ATP_BIND"/>
    <property type="match status" value="1"/>
</dbReference>
<dbReference type="InterPro" id="IPR027417">
    <property type="entry name" value="P-loop_NTPase"/>
</dbReference>
<dbReference type="GO" id="GO:0033202">
    <property type="term" value="C:DNA helicase complex"/>
    <property type="evidence" value="ECO:0007669"/>
    <property type="project" value="TreeGrafter"/>
</dbReference>
<evidence type="ECO:0000256" key="2">
    <source>
        <dbReference type="ARBA" id="ARBA00022741"/>
    </source>
</evidence>
<dbReference type="GO" id="GO:0005829">
    <property type="term" value="C:cytosol"/>
    <property type="evidence" value="ECO:0007669"/>
    <property type="project" value="TreeGrafter"/>
</dbReference>
<dbReference type="GO" id="GO:0043138">
    <property type="term" value="F:3'-5' DNA helicase activity"/>
    <property type="evidence" value="ECO:0007669"/>
    <property type="project" value="UniProtKB-EC"/>
</dbReference>
<protein>
    <recommendedName>
        <fullName evidence="9">DNA 3'-5' helicase</fullName>
        <ecNumber evidence="9">5.6.2.4</ecNumber>
    </recommendedName>
    <alternativeName>
        <fullName evidence="10">DNA 3'-5' helicase II</fullName>
    </alternativeName>
</protein>
<dbReference type="Gene3D" id="3.40.50.300">
    <property type="entry name" value="P-loop containing nucleotide triphosphate hydrolases"/>
    <property type="match status" value="2"/>
</dbReference>
<sequence length="776" mass="86777">MNLSGLNSAQQEAVKCVSGASMIIAGAGSGKTRVLTWKIAAIIESGVEPSSIMALTFTNKAAKEMKERVAAIVGRDKARRLWMGTFHSIFARILRDNAGLLGFPKAFTIYDASDARNAIKACIRELQLDDKTYRPGEVLSRISTAKNYLVTASDYMNNHEAIRKDTQMRKGRICDVYKLYAEKCKAEGVMDFDDILLYTNILLNKHPEVAESLRSVISHILVDEYQDTNMAQYRIVRILAARNHNIAVVGDDSQSIYAFRGARIQNILNFKRDYPEAREFRLEQNYRSTQTIVNAANSVIAHNTNRLKKECFSEGDKGEKIELIRAYDDREEAASIVSSIMRRIYSTKASYDSFSILYRVNSQSRVLEEALRKKNIPYIIYAGHSFYERKEVKDMLAYMRLVLNHSDNEAFRRVVNLPARGIGQTSMARLSEAASALGMSLWEMCLSPELGRWDIKEAAAAKLRMFADMIDSFKARIWTDDAYTLAVAIAEGSGLLPSLRADMSVEGMSALGNVTELLNGVQEFVVNEVETAEQMGEHGKIPTLEAYMENVALLTDADKAEDEDENNRVKLMTVHASKGLEFPYVYIAGMEENLFPSSMSSTAENVEEERRLFYVALTRAEKAVTLSCAGSRFLNGKTSACRPSRFLKEIDPRYLNGTVEDFSSVGGDDYGDDDSGWNGWRQHRSQPQIHNQVQARQEAVSVRPDMSRFKPVEKARTFSGPIAESVSAGDMVRHDKFGIGEVISVSGSAPDIKAVVRFDAAGEKTLLLKFARLQKV</sequence>
<comment type="similarity">
    <text evidence="1">Belongs to the helicase family. UvrD subfamily.</text>
</comment>
<dbReference type="InterPro" id="IPR014016">
    <property type="entry name" value="UvrD-like_ATP-bd"/>
</dbReference>
<reference evidence="15" key="1">
    <citation type="journal article" date="2021" name="PeerJ">
        <title>Extensive microbial diversity within the chicken gut microbiome revealed by metagenomics and culture.</title>
        <authorList>
            <person name="Gilroy R."/>
            <person name="Ravi A."/>
            <person name="Getino M."/>
            <person name="Pursley I."/>
            <person name="Horton D.L."/>
            <person name="Alikhan N.F."/>
            <person name="Baker D."/>
            <person name="Gharbi K."/>
            <person name="Hall N."/>
            <person name="Watson M."/>
            <person name="Adriaenssens E.M."/>
            <person name="Foster-Nyarko E."/>
            <person name="Jarju S."/>
            <person name="Secka A."/>
            <person name="Antonio M."/>
            <person name="Oren A."/>
            <person name="Chaudhuri R.R."/>
            <person name="La Ragione R."/>
            <person name="Hildebrand F."/>
            <person name="Pallen M.J."/>
        </authorList>
    </citation>
    <scope>NUCLEOTIDE SEQUENCE</scope>
    <source>
        <strain evidence="15">Gambia16-554</strain>
    </source>
</reference>
<evidence type="ECO:0000256" key="8">
    <source>
        <dbReference type="ARBA" id="ARBA00034617"/>
    </source>
</evidence>
<dbReference type="Pfam" id="PF13361">
    <property type="entry name" value="UvrD_C"/>
    <property type="match status" value="1"/>
</dbReference>
<comment type="caution">
    <text evidence="15">The sequence shown here is derived from an EMBL/GenBank/DDBJ whole genome shotgun (WGS) entry which is preliminary data.</text>
</comment>
<evidence type="ECO:0000259" key="14">
    <source>
        <dbReference type="PROSITE" id="PS51217"/>
    </source>
</evidence>
<comment type="catalytic activity">
    <reaction evidence="11">
        <text>ATP + H2O = ADP + phosphate + H(+)</text>
        <dbReference type="Rhea" id="RHEA:13065"/>
        <dbReference type="ChEBI" id="CHEBI:15377"/>
        <dbReference type="ChEBI" id="CHEBI:15378"/>
        <dbReference type="ChEBI" id="CHEBI:30616"/>
        <dbReference type="ChEBI" id="CHEBI:43474"/>
        <dbReference type="ChEBI" id="CHEBI:456216"/>
        <dbReference type="EC" id="5.6.2.4"/>
    </reaction>
</comment>
<proteinExistence type="inferred from homology"/>
<keyword evidence="6" id="KW-0238">DNA-binding</keyword>
<dbReference type="SUPFAM" id="SSF52540">
    <property type="entry name" value="P-loop containing nucleoside triphosphate hydrolases"/>
    <property type="match status" value="1"/>
</dbReference>
<feature type="domain" description="UvrD-like helicase ATP-binding" evidence="13">
    <location>
        <begin position="4"/>
        <end position="289"/>
    </location>
</feature>
<evidence type="ECO:0000256" key="11">
    <source>
        <dbReference type="ARBA" id="ARBA00048988"/>
    </source>
</evidence>
<dbReference type="GO" id="GO:0005524">
    <property type="term" value="F:ATP binding"/>
    <property type="evidence" value="ECO:0007669"/>
    <property type="project" value="UniProtKB-UniRule"/>
</dbReference>
<dbReference type="Pfam" id="PF00580">
    <property type="entry name" value="UvrD-helicase"/>
    <property type="match status" value="1"/>
</dbReference>
<accession>A0A9D2GS58</accession>
<evidence type="ECO:0000256" key="3">
    <source>
        <dbReference type="ARBA" id="ARBA00022801"/>
    </source>
</evidence>
<keyword evidence="3 12" id="KW-0378">Hydrolase</keyword>
<dbReference type="EMBL" id="DXAW01000120">
    <property type="protein sequence ID" value="HIZ86264.1"/>
    <property type="molecule type" value="Genomic_DNA"/>
</dbReference>
<organism evidence="15 16">
    <name type="scientific">Candidatus Coprenecus stercoravium</name>
    <dbReference type="NCBI Taxonomy" id="2840735"/>
    <lineage>
        <taxon>Bacteria</taxon>
        <taxon>Pseudomonadati</taxon>
        <taxon>Bacteroidota</taxon>
        <taxon>Bacteroidia</taxon>
        <taxon>Bacteroidales</taxon>
        <taxon>Rikenellaceae</taxon>
        <taxon>Rikenellaceae incertae sedis</taxon>
        <taxon>Candidatus Coprenecus</taxon>
    </lineage>
</organism>
<dbReference type="Gene3D" id="1.10.10.160">
    <property type="match status" value="1"/>
</dbReference>
<keyword evidence="7" id="KW-0413">Isomerase</keyword>
<evidence type="ECO:0000256" key="4">
    <source>
        <dbReference type="ARBA" id="ARBA00022806"/>
    </source>
</evidence>
<evidence type="ECO:0000313" key="16">
    <source>
        <dbReference type="Proteomes" id="UP000824115"/>
    </source>
</evidence>
<evidence type="ECO:0000256" key="7">
    <source>
        <dbReference type="ARBA" id="ARBA00023235"/>
    </source>
</evidence>
<dbReference type="InterPro" id="IPR013986">
    <property type="entry name" value="DExx_box_DNA_helicase_dom_sf"/>
</dbReference>
<dbReference type="Pfam" id="PF21196">
    <property type="entry name" value="PcrA_UvrD_tudor"/>
    <property type="match status" value="1"/>
</dbReference>
<feature type="domain" description="UvrD-like helicase C-terminal" evidence="14">
    <location>
        <begin position="290"/>
        <end position="579"/>
    </location>
</feature>
<dbReference type="InterPro" id="IPR014017">
    <property type="entry name" value="DNA_helicase_UvrD-like_C"/>
</dbReference>
<dbReference type="PROSITE" id="PS51217">
    <property type="entry name" value="UVRD_HELICASE_CTER"/>
    <property type="match status" value="1"/>
</dbReference>
<feature type="binding site" evidence="12">
    <location>
        <begin position="25"/>
        <end position="32"/>
    </location>
    <ligand>
        <name>ATP</name>
        <dbReference type="ChEBI" id="CHEBI:30616"/>
    </ligand>
</feature>
<dbReference type="Proteomes" id="UP000824115">
    <property type="component" value="Unassembled WGS sequence"/>
</dbReference>
<dbReference type="CDD" id="cd17932">
    <property type="entry name" value="DEXQc_UvrD"/>
    <property type="match status" value="1"/>
</dbReference>
<evidence type="ECO:0000256" key="12">
    <source>
        <dbReference type="PROSITE-ProRule" id="PRU00560"/>
    </source>
</evidence>
<evidence type="ECO:0000259" key="13">
    <source>
        <dbReference type="PROSITE" id="PS51198"/>
    </source>
</evidence>
<evidence type="ECO:0000256" key="6">
    <source>
        <dbReference type="ARBA" id="ARBA00023125"/>
    </source>
</evidence>
<dbReference type="CDD" id="cd18807">
    <property type="entry name" value="SF1_C_UvrD"/>
    <property type="match status" value="1"/>
</dbReference>
<keyword evidence="2 12" id="KW-0547">Nucleotide-binding</keyword>
<evidence type="ECO:0000256" key="10">
    <source>
        <dbReference type="ARBA" id="ARBA00034923"/>
    </source>
</evidence>
<dbReference type="GO" id="GO:0003677">
    <property type="term" value="F:DNA binding"/>
    <property type="evidence" value="ECO:0007669"/>
    <property type="project" value="UniProtKB-KW"/>
</dbReference>
<dbReference type="InterPro" id="IPR000212">
    <property type="entry name" value="DNA_helicase_UvrD/REP"/>
</dbReference>
<evidence type="ECO:0000256" key="1">
    <source>
        <dbReference type="ARBA" id="ARBA00009922"/>
    </source>
</evidence>
<gene>
    <name evidence="15" type="ORF">IAC04_07210</name>
</gene>
<comment type="catalytic activity">
    <reaction evidence="8">
        <text>Couples ATP hydrolysis with the unwinding of duplex DNA by translocating in the 3'-5' direction.</text>
        <dbReference type="EC" id="5.6.2.4"/>
    </reaction>
</comment>
<dbReference type="GO" id="GO:0016787">
    <property type="term" value="F:hydrolase activity"/>
    <property type="evidence" value="ECO:0007669"/>
    <property type="project" value="UniProtKB-UniRule"/>
</dbReference>
<dbReference type="PANTHER" id="PTHR11070:SF2">
    <property type="entry name" value="ATP-DEPENDENT DNA HELICASE SRS2"/>
    <property type="match status" value="1"/>
</dbReference>
<evidence type="ECO:0000256" key="5">
    <source>
        <dbReference type="ARBA" id="ARBA00022840"/>
    </source>
</evidence>
<keyword evidence="5 12" id="KW-0067">ATP-binding</keyword>
<keyword evidence="4 12" id="KW-0347">Helicase</keyword>
<dbReference type="EC" id="5.6.2.4" evidence="9"/>
<evidence type="ECO:0000256" key="9">
    <source>
        <dbReference type="ARBA" id="ARBA00034808"/>
    </source>
</evidence>
<reference evidence="15" key="2">
    <citation type="submission" date="2021-04" db="EMBL/GenBank/DDBJ databases">
        <authorList>
            <person name="Gilroy R."/>
        </authorList>
    </citation>
    <scope>NUCLEOTIDE SEQUENCE</scope>
    <source>
        <strain evidence="15">Gambia16-554</strain>
    </source>
</reference>
<dbReference type="PANTHER" id="PTHR11070">
    <property type="entry name" value="UVRD / RECB / PCRA DNA HELICASE FAMILY MEMBER"/>
    <property type="match status" value="1"/>
</dbReference>
<name>A0A9D2GS58_9BACT</name>
<evidence type="ECO:0000313" key="15">
    <source>
        <dbReference type="EMBL" id="HIZ86264.1"/>
    </source>
</evidence>
<dbReference type="AlphaFoldDB" id="A0A9D2GS58"/>